<dbReference type="EMBL" id="NFLW01000030">
    <property type="protein sequence ID" value="OUQ65672.1"/>
    <property type="molecule type" value="Genomic_DNA"/>
</dbReference>
<name>A0A1Y4V6J5_9BACE</name>
<dbReference type="InterPro" id="IPR001173">
    <property type="entry name" value="Glyco_trans_2-like"/>
</dbReference>
<dbReference type="Proteomes" id="UP000196036">
    <property type="component" value="Unassembled WGS sequence"/>
</dbReference>
<dbReference type="PANTHER" id="PTHR22916">
    <property type="entry name" value="GLYCOSYLTRANSFERASE"/>
    <property type="match status" value="1"/>
</dbReference>
<proteinExistence type="predicted"/>
<feature type="domain" description="Glycosyltransferase 2-like" evidence="1">
    <location>
        <begin position="7"/>
        <end position="149"/>
    </location>
</feature>
<protein>
    <recommendedName>
        <fullName evidence="1">Glycosyltransferase 2-like domain-containing protein</fullName>
    </recommendedName>
</protein>
<organism evidence="2 3">
    <name type="scientific">Bacteroides xylanisolvens</name>
    <dbReference type="NCBI Taxonomy" id="371601"/>
    <lineage>
        <taxon>Bacteria</taxon>
        <taxon>Pseudomonadati</taxon>
        <taxon>Bacteroidota</taxon>
        <taxon>Bacteroidia</taxon>
        <taxon>Bacteroidales</taxon>
        <taxon>Bacteroidaceae</taxon>
        <taxon>Bacteroides</taxon>
    </lineage>
</organism>
<dbReference type="GO" id="GO:0016758">
    <property type="term" value="F:hexosyltransferase activity"/>
    <property type="evidence" value="ECO:0007669"/>
    <property type="project" value="UniProtKB-ARBA"/>
</dbReference>
<sequence>MMNKILTIVIPTYNMEKYLDKCLTSLVIEDRELMKQLEILVVIDGSKDRSSEIAHAYQVRYPQTFIVIDKENGNYGSCINRGLKEAAGKYIKILDADDCYNSKSLQQHLELLRIVDVDLVLTSYVIVNEKGQIKSKRTFPLYPYKEYFFDEICVNSGVVDAEMHAVTYKTENLKNIDYKQTEGISYTDQEWIFMPMTTVRTVIYQPVYLYEYLVGREGQTMQADILDRTFSHQVLCAVNRLKDLHNRQLSLKSSMTAFLYHNLGRVVVYIYRATIMRGLYDIDKLKELDATINRLDPQFYKYIGNASLNFGIKFKYILYFRNTGKGAPDIVQKIYRFLYKKIH</sequence>
<dbReference type="InterPro" id="IPR029044">
    <property type="entry name" value="Nucleotide-diphossugar_trans"/>
</dbReference>
<dbReference type="PANTHER" id="PTHR22916:SF3">
    <property type="entry name" value="UDP-GLCNAC:BETAGAL BETA-1,3-N-ACETYLGLUCOSAMINYLTRANSFERASE-LIKE PROTEIN 1"/>
    <property type="match status" value="1"/>
</dbReference>
<dbReference type="AlphaFoldDB" id="A0A1Y4V6J5"/>
<dbReference type="CDD" id="cd00761">
    <property type="entry name" value="Glyco_tranf_GTA_type"/>
    <property type="match status" value="1"/>
</dbReference>
<accession>A0A1Y4V6J5</accession>
<dbReference type="Gene3D" id="3.90.550.10">
    <property type="entry name" value="Spore Coat Polysaccharide Biosynthesis Protein SpsA, Chain A"/>
    <property type="match status" value="1"/>
</dbReference>
<evidence type="ECO:0000313" key="2">
    <source>
        <dbReference type="EMBL" id="OUQ65672.1"/>
    </source>
</evidence>
<evidence type="ECO:0000259" key="1">
    <source>
        <dbReference type="Pfam" id="PF00535"/>
    </source>
</evidence>
<gene>
    <name evidence="2" type="ORF">B5E52_14920</name>
</gene>
<dbReference type="Pfam" id="PF00535">
    <property type="entry name" value="Glycos_transf_2"/>
    <property type="match status" value="1"/>
</dbReference>
<reference evidence="3" key="1">
    <citation type="submission" date="2017-04" db="EMBL/GenBank/DDBJ databases">
        <title>Function of individual gut microbiota members based on whole genome sequencing of pure cultures obtained from chicken caecum.</title>
        <authorList>
            <person name="Medvecky M."/>
            <person name="Cejkova D."/>
            <person name="Polansky O."/>
            <person name="Karasova D."/>
            <person name="Kubasova T."/>
            <person name="Cizek A."/>
            <person name="Rychlik I."/>
        </authorList>
    </citation>
    <scope>NUCLEOTIDE SEQUENCE [LARGE SCALE GENOMIC DNA]</scope>
    <source>
        <strain evidence="3">An109</strain>
    </source>
</reference>
<comment type="caution">
    <text evidence="2">The sequence shown here is derived from an EMBL/GenBank/DDBJ whole genome shotgun (WGS) entry which is preliminary data.</text>
</comment>
<evidence type="ECO:0000313" key="3">
    <source>
        <dbReference type="Proteomes" id="UP000196036"/>
    </source>
</evidence>
<dbReference type="SUPFAM" id="SSF53448">
    <property type="entry name" value="Nucleotide-diphospho-sugar transferases"/>
    <property type="match status" value="1"/>
</dbReference>
<dbReference type="RefSeq" id="WP_087318531.1">
    <property type="nucleotide sequence ID" value="NZ_CAKOCS010000043.1"/>
</dbReference>